<evidence type="ECO:0000313" key="2">
    <source>
        <dbReference type="Proteomes" id="UP000095558"/>
    </source>
</evidence>
<protein>
    <submittedName>
        <fullName evidence="1">Uncharacterized protein</fullName>
    </submittedName>
</protein>
<evidence type="ECO:0000313" key="1">
    <source>
        <dbReference type="EMBL" id="CUO68530.1"/>
    </source>
</evidence>
<sequence>MSKTQSILNKAIQYWGMNDIVTIMLSQKRDKEIIEAQRKELDEWNKKYNHQLDLCNG</sequence>
<name>A0A174H635_9CLOT</name>
<accession>A0A174H635</accession>
<dbReference type="RefSeq" id="WP_156327483.1">
    <property type="nucleotide sequence ID" value="NZ_CYZV01000040.1"/>
</dbReference>
<dbReference type="AlphaFoldDB" id="A0A174H635"/>
<reference evidence="1 2" key="1">
    <citation type="submission" date="2015-09" db="EMBL/GenBank/DDBJ databases">
        <authorList>
            <consortium name="Pathogen Informatics"/>
        </authorList>
    </citation>
    <scope>NUCLEOTIDE SEQUENCE [LARGE SCALE GENOMIC DNA]</scope>
    <source>
        <strain evidence="1 2">2789STDY5834855</strain>
    </source>
</reference>
<gene>
    <name evidence="1" type="ORF">ERS852470_03058</name>
</gene>
<dbReference type="Proteomes" id="UP000095558">
    <property type="component" value="Unassembled WGS sequence"/>
</dbReference>
<organism evidence="1 2">
    <name type="scientific">Clostridium disporicum</name>
    <dbReference type="NCBI Taxonomy" id="84024"/>
    <lineage>
        <taxon>Bacteria</taxon>
        <taxon>Bacillati</taxon>
        <taxon>Bacillota</taxon>
        <taxon>Clostridia</taxon>
        <taxon>Eubacteriales</taxon>
        <taxon>Clostridiaceae</taxon>
        <taxon>Clostridium</taxon>
    </lineage>
</organism>
<proteinExistence type="predicted"/>
<dbReference type="EMBL" id="CYZV01000040">
    <property type="protein sequence ID" value="CUO68530.1"/>
    <property type="molecule type" value="Genomic_DNA"/>
</dbReference>